<geneLocation type="plasmid" evidence="4 5">
    <name>AZOBR_p2</name>
</geneLocation>
<dbReference type="PANTHER" id="PTHR30461:SF2">
    <property type="entry name" value="SERINE RECOMBINASE PINE-RELATED"/>
    <property type="match status" value="1"/>
</dbReference>
<dbReference type="InterPro" id="IPR036162">
    <property type="entry name" value="Resolvase-like_N_sf"/>
</dbReference>
<dbReference type="SUPFAM" id="SSF53041">
    <property type="entry name" value="Resolvase-like"/>
    <property type="match status" value="1"/>
</dbReference>
<proteinExistence type="predicted"/>
<accession>A0A9P1NQK7</accession>
<dbReference type="CDD" id="cd00338">
    <property type="entry name" value="Ser_Recombinase"/>
    <property type="match status" value="1"/>
</dbReference>
<dbReference type="KEGG" id="abs:AZOBR_p270181"/>
<sequence>MANGKFVAYYRVSTQQQGSSGLGLEAQRNAVAQYLNGGNWSLIGEFTEIESGTGKRARPKLAEALTMCKKQKAVLLIAKLDRLARNVAFVANLLEAGVRFICVDQPDADRAFLQMGAVFGEWEARKISERTKAALQAAKARGTRLGNPVNLSEAGELGRAQAASRAAQRAGNVLPIIRQVQAGGVTTLEGIANALNLRGIKAARGGEWSATQVRRLLVHADRNV</sequence>
<dbReference type="Pfam" id="PF00239">
    <property type="entry name" value="Resolvase"/>
    <property type="match status" value="1"/>
</dbReference>
<dbReference type="EMBL" id="HE577329">
    <property type="protein sequence ID" value="CCD01985.1"/>
    <property type="molecule type" value="Genomic_DNA"/>
</dbReference>
<keyword evidence="5" id="KW-1185">Reference proteome</keyword>
<dbReference type="GO" id="GO:0000150">
    <property type="term" value="F:DNA strand exchange activity"/>
    <property type="evidence" value="ECO:0007669"/>
    <property type="project" value="InterPro"/>
</dbReference>
<evidence type="ECO:0000256" key="2">
    <source>
        <dbReference type="ARBA" id="ARBA00023172"/>
    </source>
</evidence>
<gene>
    <name evidence="4" type="ORF">AZOBR_p270181</name>
</gene>
<protein>
    <submittedName>
        <fullName evidence="4">Site-specific recombinase</fullName>
    </submittedName>
</protein>
<dbReference type="PANTHER" id="PTHR30461">
    <property type="entry name" value="DNA-INVERTASE FROM LAMBDOID PROPHAGE"/>
    <property type="match status" value="1"/>
</dbReference>
<organism evidence="4 5">
    <name type="scientific">Azospirillum baldaniorum</name>
    <dbReference type="NCBI Taxonomy" id="1064539"/>
    <lineage>
        <taxon>Bacteria</taxon>
        <taxon>Pseudomonadati</taxon>
        <taxon>Pseudomonadota</taxon>
        <taxon>Alphaproteobacteria</taxon>
        <taxon>Rhodospirillales</taxon>
        <taxon>Azospirillaceae</taxon>
        <taxon>Azospirillum</taxon>
    </lineage>
</organism>
<keyword evidence="1" id="KW-0238">DNA-binding</keyword>
<evidence type="ECO:0000256" key="1">
    <source>
        <dbReference type="ARBA" id="ARBA00023125"/>
    </source>
</evidence>
<dbReference type="Gene3D" id="3.40.50.1390">
    <property type="entry name" value="Resolvase, N-terminal catalytic domain"/>
    <property type="match status" value="1"/>
</dbReference>
<name>A0A9P1NQK7_9PROT</name>
<dbReference type="InterPro" id="IPR050639">
    <property type="entry name" value="SSR_resolvase"/>
</dbReference>
<dbReference type="Proteomes" id="UP000007319">
    <property type="component" value="Plasmid AZOBR_p2"/>
</dbReference>
<dbReference type="PROSITE" id="PS51736">
    <property type="entry name" value="RECOMBINASES_3"/>
    <property type="match status" value="1"/>
</dbReference>
<keyword evidence="4" id="KW-0614">Plasmid</keyword>
<dbReference type="InterPro" id="IPR006119">
    <property type="entry name" value="Resolv_N"/>
</dbReference>
<dbReference type="SMART" id="SM00857">
    <property type="entry name" value="Resolvase"/>
    <property type="match status" value="1"/>
</dbReference>
<evidence type="ECO:0000259" key="3">
    <source>
        <dbReference type="PROSITE" id="PS51736"/>
    </source>
</evidence>
<keyword evidence="2" id="KW-0233">DNA recombination</keyword>
<dbReference type="GO" id="GO:0003677">
    <property type="term" value="F:DNA binding"/>
    <property type="evidence" value="ECO:0007669"/>
    <property type="project" value="UniProtKB-KW"/>
</dbReference>
<evidence type="ECO:0000313" key="4">
    <source>
        <dbReference type="EMBL" id="CCD01985.1"/>
    </source>
</evidence>
<evidence type="ECO:0000313" key="5">
    <source>
        <dbReference type="Proteomes" id="UP000007319"/>
    </source>
</evidence>
<feature type="domain" description="Resolvase/invertase-type recombinase catalytic" evidence="3">
    <location>
        <begin position="5"/>
        <end position="142"/>
    </location>
</feature>
<dbReference type="RefSeq" id="WP_014242319.1">
    <property type="nucleotide sequence ID" value="NC_016618.1"/>
</dbReference>
<dbReference type="AlphaFoldDB" id="A0A9P1NQK7"/>
<reference evidence="4 5" key="1">
    <citation type="journal article" date="2011" name="PLoS Genet.">
        <title>Azospirillum genomes reveal transition of bacteria from aquatic to terrestrial environments.</title>
        <authorList>
            <person name="Wisniewski-Dye F."/>
            <person name="Borziak K."/>
            <person name="Khalsa-Moyers G."/>
            <person name="Alexandre G."/>
            <person name="Sukharnikov L.O."/>
            <person name="Wuichet K."/>
            <person name="Hurst G.B."/>
            <person name="McDonald W.H."/>
            <person name="Robertson J.S."/>
            <person name="Barbe V."/>
            <person name="Calteau A."/>
            <person name="Rouy Z."/>
            <person name="Mangenot S."/>
            <person name="Prigent-Combaret C."/>
            <person name="Normand P."/>
            <person name="Boyer M."/>
            <person name="Siguier P."/>
            <person name="Dessaux Y."/>
            <person name="Elmerich C."/>
            <person name="Condemine G."/>
            <person name="Krishnen G."/>
            <person name="Kennedy I."/>
            <person name="Paterson A.H."/>
            <person name="Gonzalez V."/>
            <person name="Mavingui P."/>
            <person name="Zhulin I.B."/>
        </authorList>
    </citation>
    <scope>NUCLEOTIDE SEQUENCE [LARGE SCALE GENOMIC DNA]</scope>
    <source>
        <strain evidence="4 5">Sp245</strain>
    </source>
</reference>